<feature type="compositionally biased region" description="Basic and acidic residues" evidence="1">
    <location>
        <begin position="147"/>
        <end position="158"/>
    </location>
</feature>
<accession>A0A182M0L2</accession>
<protein>
    <submittedName>
        <fullName evidence="2">Uncharacterized protein</fullName>
    </submittedName>
</protein>
<name>A0A182M0L2_9DIPT</name>
<proteinExistence type="predicted"/>
<dbReference type="EMBL" id="AXCM01013961">
    <property type="status" value="NOT_ANNOTATED_CDS"/>
    <property type="molecule type" value="Genomic_DNA"/>
</dbReference>
<reference evidence="3" key="1">
    <citation type="submission" date="2013-09" db="EMBL/GenBank/DDBJ databases">
        <title>The Genome Sequence of Anopheles culicifacies species A.</title>
        <authorList>
            <consortium name="The Broad Institute Genomics Platform"/>
            <person name="Neafsey D.E."/>
            <person name="Besansky N."/>
            <person name="Howell P."/>
            <person name="Walton C."/>
            <person name="Young S.K."/>
            <person name="Zeng Q."/>
            <person name="Gargeya S."/>
            <person name="Fitzgerald M."/>
            <person name="Haas B."/>
            <person name="Abouelleil A."/>
            <person name="Allen A.W."/>
            <person name="Alvarado L."/>
            <person name="Arachchi H.M."/>
            <person name="Berlin A.M."/>
            <person name="Chapman S.B."/>
            <person name="Gainer-Dewar J."/>
            <person name="Goldberg J."/>
            <person name="Griggs A."/>
            <person name="Gujja S."/>
            <person name="Hansen M."/>
            <person name="Howarth C."/>
            <person name="Imamovic A."/>
            <person name="Ireland A."/>
            <person name="Larimer J."/>
            <person name="McCowan C."/>
            <person name="Murphy C."/>
            <person name="Pearson M."/>
            <person name="Poon T.W."/>
            <person name="Priest M."/>
            <person name="Roberts A."/>
            <person name="Saif S."/>
            <person name="Shea T."/>
            <person name="Sisk P."/>
            <person name="Sykes S."/>
            <person name="Wortman J."/>
            <person name="Nusbaum C."/>
            <person name="Birren B."/>
        </authorList>
    </citation>
    <scope>NUCLEOTIDE SEQUENCE [LARGE SCALE GENOMIC DNA]</scope>
    <source>
        <strain evidence="3">A-37</strain>
    </source>
</reference>
<dbReference type="EMBL" id="AXCM01013960">
    <property type="status" value="NOT_ANNOTATED_CDS"/>
    <property type="molecule type" value="Genomic_DNA"/>
</dbReference>
<evidence type="ECO:0000256" key="1">
    <source>
        <dbReference type="SAM" id="MobiDB-lite"/>
    </source>
</evidence>
<dbReference type="AlphaFoldDB" id="A0A182M0L2"/>
<sequence>MPYDRVEACVQIVQEVNHLQRCALSRHRRKANDITEVDRNQILIRPLVDQLFQIVGIFFHHRHHVVEDVWPHALAQYAQLVADRFKVGPIFGSLGPALLQTFTHTIEGRFEWLDCGPEGFSFSSGTSSEPCLKANSPKSLSFTTQRESIKQLDVRSEP</sequence>
<reference evidence="2" key="2">
    <citation type="submission" date="2020-05" db="UniProtKB">
        <authorList>
            <consortium name="EnsemblMetazoa"/>
        </authorList>
    </citation>
    <scope>IDENTIFICATION</scope>
    <source>
        <strain evidence="2">A-37</strain>
    </source>
</reference>
<evidence type="ECO:0000313" key="2">
    <source>
        <dbReference type="EnsemblMetazoa" id="ACUA006544-PA"/>
    </source>
</evidence>
<dbReference type="EnsemblMetazoa" id="ACUA006544-RA">
    <property type="protein sequence ID" value="ACUA006544-PA"/>
    <property type="gene ID" value="ACUA006544"/>
</dbReference>
<organism evidence="2 3">
    <name type="scientific">Anopheles culicifacies</name>
    <dbReference type="NCBI Taxonomy" id="139723"/>
    <lineage>
        <taxon>Eukaryota</taxon>
        <taxon>Metazoa</taxon>
        <taxon>Ecdysozoa</taxon>
        <taxon>Arthropoda</taxon>
        <taxon>Hexapoda</taxon>
        <taxon>Insecta</taxon>
        <taxon>Pterygota</taxon>
        <taxon>Neoptera</taxon>
        <taxon>Endopterygota</taxon>
        <taxon>Diptera</taxon>
        <taxon>Nematocera</taxon>
        <taxon>Culicoidea</taxon>
        <taxon>Culicidae</taxon>
        <taxon>Anophelinae</taxon>
        <taxon>Anopheles</taxon>
        <taxon>culicifacies species complex</taxon>
    </lineage>
</organism>
<feature type="compositionally biased region" description="Polar residues" evidence="1">
    <location>
        <begin position="136"/>
        <end position="146"/>
    </location>
</feature>
<keyword evidence="3" id="KW-1185">Reference proteome</keyword>
<evidence type="ECO:0000313" key="3">
    <source>
        <dbReference type="Proteomes" id="UP000075883"/>
    </source>
</evidence>
<feature type="region of interest" description="Disordered" evidence="1">
    <location>
        <begin position="134"/>
        <end position="158"/>
    </location>
</feature>
<dbReference type="Proteomes" id="UP000075883">
    <property type="component" value="Unassembled WGS sequence"/>
</dbReference>
<dbReference type="VEuPathDB" id="VectorBase:ACUA006544"/>